<protein>
    <submittedName>
        <fullName evidence="1">Uncharacterized protein</fullName>
    </submittedName>
</protein>
<keyword evidence="2" id="KW-1185">Reference proteome</keyword>
<evidence type="ECO:0000313" key="1">
    <source>
        <dbReference type="EMBL" id="KAH7905168.1"/>
    </source>
</evidence>
<name>A0ACB7ZWL0_9AGAM</name>
<organism evidence="1 2">
    <name type="scientific">Hygrophoropsis aurantiaca</name>
    <dbReference type="NCBI Taxonomy" id="72124"/>
    <lineage>
        <taxon>Eukaryota</taxon>
        <taxon>Fungi</taxon>
        <taxon>Dikarya</taxon>
        <taxon>Basidiomycota</taxon>
        <taxon>Agaricomycotina</taxon>
        <taxon>Agaricomycetes</taxon>
        <taxon>Agaricomycetidae</taxon>
        <taxon>Boletales</taxon>
        <taxon>Coniophorineae</taxon>
        <taxon>Hygrophoropsidaceae</taxon>
        <taxon>Hygrophoropsis</taxon>
    </lineage>
</organism>
<accession>A0ACB7ZWL0</accession>
<proteinExistence type="predicted"/>
<comment type="caution">
    <text evidence="1">The sequence shown here is derived from an EMBL/GenBank/DDBJ whole genome shotgun (WGS) entry which is preliminary data.</text>
</comment>
<sequence length="304" mass="34161">MAVRRPRIYARKSTSSSPSKNHTRPSSPAAHTSATGSDTIYISDWLVCRPGYHQPHAQHQTRRPQRSTGFVLGDVAPVLVLPGLERYSQAASGSKRRRSSHLQSASVNAEQEQHQEQHLDNNDPFQEDSSNFYDEIQFIPDPDAPRARLNAAQKRANQARKWTEDVIPSLISPYLSYLHQSASLRHPADPSGSNLEPNVCSNWCQPRNLAVTCVMFDRLEIITRMTCPCSTTPMQLLARGLFPCAPIAPTLAVDLRVLNFVKLLFVRTSPNMTAWCDILETFLSNLGHKLTTKVQYMLLQHNVH</sequence>
<evidence type="ECO:0000313" key="2">
    <source>
        <dbReference type="Proteomes" id="UP000790377"/>
    </source>
</evidence>
<dbReference type="Proteomes" id="UP000790377">
    <property type="component" value="Unassembled WGS sequence"/>
</dbReference>
<dbReference type="EMBL" id="MU268256">
    <property type="protein sequence ID" value="KAH7905168.1"/>
    <property type="molecule type" value="Genomic_DNA"/>
</dbReference>
<gene>
    <name evidence="1" type="ORF">BJ138DRAFT_1118720</name>
</gene>
<reference evidence="1" key="1">
    <citation type="journal article" date="2021" name="New Phytol.">
        <title>Evolutionary innovations through gain and loss of genes in the ectomycorrhizal Boletales.</title>
        <authorList>
            <person name="Wu G."/>
            <person name="Miyauchi S."/>
            <person name="Morin E."/>
            <person name="Kuo A."/>
            <person name="Drula E."/>
            <person name="Varga T."/>
            <person name="Kohler A."/>
            <person name="Feng B."/>
            <person name="Cao Y."/>
            <person name="Lipzen A."/>
            <person name="Daum C."/>
            <person name="Hundley H."/>
            <person name="Pangilinan J."/>
            <person name="Johnson J."/>
            <person name="Barry K."/>
            <person name="LaButti K."/>
            <person name="Ng V."/>
            <person name="Ahrendt S."/>
            <person name="Min B."/>
            <person name="Choi I.G."/>
            <person name="Park H."/>
            <person name="Plett J.M."/>
            <person name="Magnuson J."/>
            <person name="Spatafora J.W."/>
            <person name="Nagy L.G."/>
            <person name="Henrissat B."/>
            <person name="Grigoriev I.V."/>
            <person name="Yang Z.L."/>
            <person name="Xu J."/>
            <person name="Martin F.M."/>
        </authorList>
    </citation>
    <scope>NUCLEOTIDE SEQUENCE</scope>
    <source>
        <strain evidence="1">ATCC 28755</strain>
    </source>
</reference>